<sequence>MIEQFRVSHVWLIESLVELRTYAAQSGLPELAKHLDGAIQLAHLEITLREGGEAPIASNGPDVAGSDD</sequence>
<accession>A0A543KCE5</accession>
<evidence type="ECO:0000313" key="2">
    <source>
        <dbReference type="Proteomes" id="UP000320582"/>
    </source>
</evidence>
<protein>
    <submittedName>
        <fullName evidence="1">Uncharacterized protein</fullName>
    </submittedName>
</protein>
<name>A0A543KCE5_9RHOB</name>
<proteinExistence type="predicted"/>
<dbReference type="AlphaFoldDB" id="A0A543KCE5"/>
<comment type="caution">
    <text evidence="1">The sequence shown here is derived from an EMBL/GenBank/DDBJ whole genome shotgun (WGS) entry which is preliminary data.</text>
</comment>
<reference evidence="1 2" key="1">
    <citation type="submission" date="2019-06" db="EMBL/GenBank/DDBJ databases">
        <title>Genomic Encyclopedia of Archaeal and Bacterial Type Strains, Phase II (KMG-II): from individual species to whole genera.</title>
        <authorList>
            <person name="Goeker M."/>
        </authorList>
    </citation>
    <scope>NUCLEOTIDE SEQUENCE [LARGE SCALE GENOMIC DNA]</scope>
    <source>
        <strain evidence="1 2">DSM 18423</strain>
    </source>
</reference>
<evidence type="ECO:0000313" key="1">
    <source>
        <dbReference type="EMBL" id="TQM92756.1"/>
    </source>
</evidence>
<gene>
    <name evidence="1" type="ORF">BD293_1374</name>
</gene>
<dbReference type="Proteomes" id="UP000320582">
    <property type="component" value="Unassembled WGS sequence"/>
</dbReference>
<dbReference type="EMBL" id="VFPT01000001">
    <property type="protein sequence ID" value="TQM92756.1"/>
    <property type="molecule type" value="Genomic_DNA"/>
</dbReference>
<organism evidence="1 2">
    <name type="scientific">Roseinatronobacter monicus</name>
    <dbReference type="NCBI Taxonomy" id="393481"/>
    <lineage>
        <taxon>Bacteria</taxon>
        <taxon>Pseudomonadati</taxon>
        <taxon>Pseudomonadota</taxon>
        <taxon>Alphaproteobacteria</taxon>
        <taxon>Rhodobacterales</taxon>
        <taxon>Paracoccaceae</taxon>
        <taxon>Roseinatronobacter</taxon>
    </lineage>
</organism>
<keyword evidence="2" id="KW-1185">Reference proteome</keyword>